<dbReference type="STRING" id="1770058.A3840_17965"/>
<evidence type="ECO:0000256" key="4">
    <source>
        <dbReference type="ARBA" id="ARBA00023014"/>
    </source>
</evidence>
<comment type="caution">
    <text evidence="6">The sequence shown here is derived from an EMBL/GenBank/DDBJ whole genome shotgun (WGS) entry which is preliminary data.</text>
</comment>
<feature type="domain" description="Rieske" evidence="5">
    <location>
        <begin position="4"/>
        <end position="99"/>
    </location>
</feature>
<dbReference type="RefSeq" id="WP_067460279.1">
    <property type="nucleotide sequence ID" value="NZ_LVVY01000136.1"/>
</dbReference>
<dbReference type="Proteomes" id="UP000078389">
    <property type="component" value="Unassembled WGS sequence"/>
</dbReference>
<dbReference type="PANTHER" id="PTHR21496">
    <property type="entry name" value="FERREDOXIN-RELATED"/>
    <property type="match status" value="1"/>
</dbReference>
<dbReference type="OrthoDB" id="9800167at2"/>
<keyword evidence="1" id="KW-0001">2Fe-2S</keyword>
<protein>
    <submittedName>
        <fullName evidence="6">(2Fe-2S)-binding protein</fullName>
    </submittedName>
</protein>
<evidence type="ECO:0000313" key="6">
    <source>
        <dbReference type="EMBL" id="OAM73522.1"/>
    </source>
</evidence>
<keyword evidence="4" id="KW-0411">Iron-sulfur</keyword>
<dbReference type="PROSITE" id="PS51296">
    <property type="entry name" value="RIESKE"/>
    <property type="match status" value="1"/>
</dbReference>
<dbReference type="Gene3D" id="2.102.10.10">
    <property type="entry name" value="Rieske [2Fe-2S] iron-sulphur domain"/>
    <property type="match status" value="1"/>
</dbReference>
<proteinExistence type="predicted"/>
<evidence type="ECO:0000259" key="5">
    <source>
        <dbReference type="PROSITE" id="PS51296"/>
    </source>
</evidence>
<evidence type="ECO:0000313" key="7">
    <source>
        <dbReference type="Proteomes" id="UP000078389"/>
    </source>
</evidence>
<dbReference type="InterPro" id="IPR017941">
    <property type="entry name" value="Rieske_2Fe-2S"/>
</dbReference>
<gene>
    <name evidence="6" type="ORF">A3840_17965</name>
</gene>
<keyword evidence="2" id="KW-0479">Metal-binding</keyword>
<dbReference type="AlphaFoldDB" id="A0A178HKY1"/>
<accession>A0A178HKY1</accession>
<dbReference type="CDD" id="cd03528">
    <property type="entry name" value="Rieske_RO_ferredoxin"/>
    <property type="match status" value="1"/>
</dbReference>
<dbReference type="GO" id="GO:0051537">
    <property type="term" value="F:2 iron, 2 sulfur cluster binding"/>
    <property type="evidence" value="ECO:0007669"/>
    <property type="project" value="UniProtKB-KW"/>
</dbReference>
<dbReference type="GO" id="GO:0046872">
    <property type="term" value="F:metal ion binding"/>
    <property type="evidence" value="ECO:0007669"/>
    <property type="project" value="UniProtKB-KW"/>
</dbReference>
<dbReference type="SUPFAM" id="SSF50022">
    <property type="entry name" value="ISP domain"/>
    <property type="match status" value="1"/>
</dbReference>
<reference evidence="6 7" key="1">
    <citation type="submission" date="2016-03" db="EMBL/GenBank/DDBJ databases">
        <title>Genome sequencing of Devosia sp. S37.</title>
        <authorList>
            <person name="Mohd Nor M."/>
        </authorList>
    </citation>
    <scope>NUCLEOTIDE SEQUENCE [LARGE SCALE GENOMIC DNA]</scope>
    <source>
        <strain evidence="6 7">S37</strain>
    </source>
</reference>
<sequence length="118" mass="12890">MSRLFLCDVTEIAPGTPTKIEVEDLVLAVFKIEDAIYAIDDQCTHGPGSLSEGELDGHYIECDFHQGGFDVRTGEPVVPPCMIPIRTYEVTVENGQVFIDRERPAVACANKLGVEAHA</sequence>
<dbReference type="EMBL" id="LVVY01000136">
    <property type="protein sequence ID" value="OAM73522.1"/>
    <property type="molecule type" value="Genomic_DNA"/>
</dbReference>
<dbReference type="Pfam" id="PF00355">
    <property type="entry name" value="Rieske"/>
    <property type="match status" value="1"/>
</dbReference>
<keyword evidence="3" id="KW-0408">Iron</keyword>
<keyword evidence="7" id="KW-1185">Reference proteome</keyword>
<organism evidence="6 7">
    <name type="scientific">Devosia elaeis</name>
    <dbReference type="NCBI Taxonomy" id="1770058"/>
    <lineage>
        <taxon>Bacteria</taxon>
        <taxon>Pseudomonadati</taxon>
        <taxon>Pseudomonadota</taxon>
        <taxon>Alphaproteobacteria</taxon>
        <taxon>Hyphomicrobiales</taxon>
        <taxon>Devosiaceae</taxon>
        <taxon>Devosia</taxon>
    </lineage>
</organism>
<dbReference type="PANTHER" id="PTHR21496:SF23">
    <property type="entry name" value="3-PHENYLPROPIONATE_CINNAMIC ACID DIOXYGENASE FERREDOXIN SUBUNIT"/>
    <property type="match status" value="1"/>
</dbReference>
<name>A0A178HKY1_9HYPH</name>
<evidence type="ECO:0000256" key="3">
    <source>
        <dbReference type="ARBA" id="ARBA00023004"/>
    </source>
</evidence>
<evidence type="ECO:0000256" key="2">
    <source>
        <dbReference type="ARBA" id="ARBA00022723"/>
    </source>
</evidence>
<dbReference type="InterPro" id="IPR036922">
    <property type="entry name" value="Rieske_2Fe-2S_sf"/>
</dbReference>
<evidence type="ECO:0000256" key="1">
    <source>
        <dbReference type="ARBA" id="ARBA00022714"/>
    </source>
</evidence>